<dbReference type="InterPro" id="IPR011005">
    <property type="entry name" value="Dihydropteroate_synth-like_sf"/>
</dbReference>
<dbReference type="GO" id="GO:0008705">
    <property type="term" value="F:methionine synthase activity"/>
    <property type="evidence" value="ECO:0007669"/>
    <property type="project" value="TreeGrafter"/>
</dbReference>
<dbReference type="InterPro" id="IPR050554">
    <property type="entry name" value="Met_Synthase/Corrinoid"/>
</dbReference>
<dbReference type="EC" id="2.1.1.258" evidence="5"/>
<dbReference type="SUPFAM" id="SSF51717">
    <property type="entry name" value="Dihydropteroate synthetase-like"/>
    <property type="match status" value="1"/>
</dbReference>
<evidence type="ECO:0000256" key="1">
    <source>
        <dbReference type="ARBA" id="ARBA00010398"/>
    </source>
</evidence>
<dbReference type="Proteomes" id="UP000188273">
    <property type="component" value="Chromosome"/>
</dbReference>
<sequence>MTNSVKDIIKIGESVHASIPSMNRVMKVVFENASGSEQAVEKICEKIRQQAENGADYIEVNVDDFYAEDSARAEEMMRQFVQLTAEHSRGVPVCVDSSNDELLIAGLEAWEQSGAAGKPMINSVKPHSMERLFELSREKPFVFIALIMIEQGSSAEEDLEKSVSTAEMIFDKAIEYGFKPEEMYFDTSAFPLAIDLPMNPGQPGRTWLAFETIRAIKGNPKFEGVRCSLGVSNCFRDLPGSKNAIAAAYLAVALEYGLDAGIVNVCGKLLKTEPDKNLTDMVRRFAALDGSPEKLGDAMTAISSYCTENR</sequence>
<comment type="similarity">
    <text evidence="1">Belongs to the vitamin-B12 dependent methionine synthase family.</text>
</comment>
<dbReference type="Pfam" id="PF00809">
    <property type="entry name" value="Pterin_bind"/>
    <property type="match status" value="1"/>
</dbReference>
<organism evidence="5 6">
    <name type="scientific">Sedimentisphaera cyanobacteriorum</name>
    <dbReference type="NCBI Taxonomy" id="1940790"/>
    <lineage>
        <taxon>Bacteria</taxon>
        <taxon>Pseudomonadati</taxon>
        <taxon>Planctomycetota</taxon>
        <taxon>Phycisphaerae</taxon>
        <taxon>Sedimentisphaerales</taxon>
        <taxon>Sedimentisphaeraceae</taxon>
        <taxon>Sedimentisphaera</taxon>
    </lineage>
</organism>
<dbReference type="RefSeq" id="WP_077538391.1">
    <property type="nucleotide sequence ID" value="NZ_CP019633.1"/>
</dbReference>
<evidence type="ECO:0000256" key="2">
    <source>
        <dbReference type="ARBA" id="ARBA00022603"/>
    </source>
</evidence>
<dbReference type="GO" id="GO:0042558">
    <property type="term" value="P:pteridine-containing compound metabolic process"/>
    <property type="evidence" value="ECO:0007669"/>
    <property type="project" value="InterPro"/>
</dbReference>
<dbReference type="InterPro" id="IPR000489">
    <property type="entry name" value="Pterin-binding_dom"/>
</dbReference>
<feature type="domain" description="Pterin-binding" evidence="4">
    <location>
        <begin position="8"/>
        <end position="283"/>
    </location>
</feature>
<evidence type="ECO:0000313" key="5">
    <source>
        <dbReference type="EMBL" id="AQQ08273.1"/>
    </source>
</evidence>
<protein>
    <submittedName>
        <fullName evidence="5">5-methyltetrahydrofolate:corrinoid/iron-sulfur protein co-methyltransferase</fullName>
        <ecNumber evidence="5">2.1.1.258</ecNumber>
    </submittedName>
</protein>
<keyword evidence="3 5" id="KW-0808">Transferase</keyword>
<evidence type="ECO:0000259" key="4">
    <source>
        <dbReference type="PROSITE" id="PS50972"/>
    </source>
</evidence>
<keyword evidence="2 5" id="KW-0489">Methyltransferase</keyword>
<dbReference type="Gene3D" id="3.20.20.20">
    <property type="entry name" value="Dihydropteroate synthase-like"/>
    <property type="match status" value="1"/>
</dbReference>
<accession>A0A1Q2HM26</accession>
<dbReference type="GO" id="GO:0005829">
    <property type="term" value="C:cytosol"/>
    <property type="evidence" value="ECO:0007669"/>
    <property type="project" value="TreeGrafter"/>
</dbReference>
<dbReference type="KEGG" id="pbu:L21SP3_00049"/>
<reference evidence="6" key="1">
    <citation type="submission" date="2017-02" db="EMBL/GenBank/DDBJ databases">
        <title>Comparative genomics and description of representatives of a novel lineage of planctomycetes thriving in anoxic sediments.</title>
        <authorList>
            <person name="Spring S."/>
            <person name="Bunk B."/>
            <person name="Sproer C."/>
            <person name="Klenk H.-P."/>
        </authorList>
    </citation>
    <scope>NUCLEOTIDE SEQUENCE [LARGE SCALE GENOMIC DNA]</scope>
    <source>
        <strain evidence="6">L21-RPul-D3</strain>
    </source>
</reference>
<name>A0A1Q2HM26_9BACT</name>
<evidence type="ECO:0000313" key="6">
    <source>
        <dbReference type="Proteomes" id="UP000188273"/>
    </source>
</evidence>
<dbReference type="STRING" id="1940790.L21SP3_00049"/>
<evidence type="ECO:0000256" key="3">
    <source>
        <dbReference type="ARBA" id="ARBA00022679"/>
    </source>
</evidence>
<proteinExistence type="inferred from homology"/>
<dbReference type="PROSITE" id="PS50972">
    <property type="entry name" value="PTERIN_BINDING"/>
    <property type="match status" value="1"/>
</dbReference>
<dbReference type="GO" id="GO:0102036">
    <property type="term" value="F:methyltetrahydrofolate:corrinoid/iron-sulfur protein methyltransferase activity"/>
    <property type="evidence" value="ECO:0007669"/>
    <property type="project" value="UniProtKB-EC"/>
</dbReference>
<gene>
    <name evidence="5" type="primary">acsE</name>
    <name evidence="5" type="ORF">L21SP3_00049</name>
</gene>
<dbReference type="OrthoDB" id="270412at2"/>
<dbReference type="PANTHER" id="PTHR45833:SF2">
    <property type="entry name" value="BIFUNCTIONAL HOMOCYSTEINE S-METHYLTRANSFERASE_5,10-METHYLENETETRAHYDROFOLATE REDUCTASE"/>
    <property type="match status" value="1"/>
</dbReference>
<dbReference type="GO" id="GO:0032259">
    <property type="term" value="P:methylation"/>
    <property type="evidence" value="ECO:0007669"/>
    <property type="project" value="UniProtKB-KW"/>
</dbReference>
<keyword evidence="6" id="KW-1185">Reference proteome</keyword>
<dbReference type="EMBL" id="CP019633">
    <property type="protein sequence ID" value="AQQ08273.1"/>
    <property type="molecule type" value="Genomic_DNA"/>
</dbReference>
<dbReference type="PANTHER" id="PTHR45833">
    <property type="entry name" value="METHIONINE SYNTHASE"/>
    <property type="match status" value="1"/>
</dbReference>
<dbReference type="AlphaFoldDB" id="A0A1Q2HM26"/>